<evidence type="ECO:0000256" key="1">
    <source>
        <dbReference type="SAM" id="SignalP"/>
    </source>
</evidence>
<name>A0A072UJS5_MEDTR</name>
<dbReference type="HOGENOM" id="CLU_2999481_0_0_1"/>
<proteinExistence type="predicted"/>
<feature type="chain" id="PRO_5014499720" description="Transmembrane protein" evidence="1">
    <location>
        <begin position="23"/>
        <end position="57"/>
    </location>
</feature>
<protein>
    <recommendedName>
        <fullName evidence="5">Transmembrane protein</fullName>
    </recommendedName>
</protein>
<sequence length="57" mass="6058">MGSINLGYLGLSLLSLVAPADRTMILTCGVLPSLRFSQGNEDQCSSRSAHLRILGHS</sequence>
<feature type="signal peptide" evidence="1">
    <location>
        <begin position="1"/>
        <end position="22"/>
    </location>
</feature>
<accession>A0A072UJS5</accession>
<keyword evidence="1" id="KW-0732">Signal</keyword>
<evidence type="ECO:0000313" key="3">
    <source>
        <dbReference type="EnsemblPlants" id="KEH29681"/>
    </source>
</evidence>
<organism evidence="2 4">
    <name type="scientific">Medicago truncatula</name>
    <name type="common">Barrel medic</name>
    <name type="synonym">Medicago tribuloides</name>
    <dbReference type="NCBI Taxonomy" id="3880"/>
    <lineage>
        <taxon>Eukaryota</taxon>
        <taxon>Viridiplantae</taxon>
        <taxon>Streptophyta</taxon>
        <taxon>Embryophyta</taxon>
        <taxon>Tracheophyta</taxon>
        <taxon>Spermatophyta</taxon>
        <taxon>Magnoliopsida</taxon>
        <taxon>eudicotyledons</taxon>
        <taxon>Gunneridae</taxon>
        <taxon>Pentapetalae</taxon>
        <taxon>rosids</taxon>
        <taxon>fabids</taxon>
        <taxon>Fabales</taxon>
        <taxon>Fabaceae</taxon>
        <taxon>Papilionoideae</taxon>
        <taxon>50 kb inversion clade</taxon>
        <taxon>NPAAA clade</taxon>
        <taxon>Hologalegina</taxon>
        <taxon>IRL clade</taxon>
        <taxon>Trifolieae</taxon>
        <taxon>Medicago</taxon>
    </lineage>
</organism>
<reference evidence="2 3" key="2">
    <citation type="journal article" date="2014" name="BMC Genomics">
        <title>An improved genome release (version Mt4.0) for the model legume Medicago truncatula.</title>
        <authorList>
            <person name="Tang H."/>
            <person name="Krishnakumar V."/>
            <person name="Bidwell S."/>
            <person name="Rosen B."/>
            <person name="Chan A."/>
            <person name="Zhou S."/>
            <person name="Gentzbittel L."/>
            <person name="Childs K.L."/>
            <person name="Yandell M."/>
            <person name="Gundlach H."/>
            <person name="Mayer K.F."/>
            <person name="Schwartz D.C."/>
            <person name="Town C.D."/>
        </authorList>
    </citation>
    <scope>GENOME REANNOTATION</scope>
    <source>
        <strain evidence="2">A17</strain>
        <strain evidence="3">cv. Jemalong A17</strain>
    </source>
</reference>
<evidence type="ECO:0000313" key="2">
    <source>
        <dbReference type="EMBL" id="KEH29681.1"/>
    </source>
</evidence>
<dbReference type="EMBL" id="CM001220">
    <property type="protein sequence ID" value="KEH29681.1"/>
    <property type="molecule type" value="Genomic_DNA"/>
</dbReference>
<reference evidence="2 3" key="1">
    <citation type="journal article" date="2011" name="Nature">
        <title>The Medicago genome provides insight into the evolution of rhizobial symbioses.</title>
        <authorList>
            <person name="Young N.D."/>
            <person name="Debelle F."/>
            <person name="Oldroyd G.E."/>
            <person name="Geurts R."/>
            <person name="Cannon S.B."/>
            <person name="Udvardi M.K."/>
            <person name="Benedito V.A."/>
            <person name="Mayer K.F."/>
            <person name="Gouzy J."/>
            <person name="Schoof H."/>
            <person name="Van de Peer Y."/>
            <person name="Proost S."/>
            <person name="Cook D.R."/>
            <person name="Meyers B.C."/>
            <person name="Spannagl M."/>
            <person name="Cheung F."/>
            <person name="De Mita S."/>
            <person name="Krishnakumar V."/>
            <person name="Gundlach H."/>
            <person name="Zhou S."/>
            <person name="Mudge J."/>
            <person name="Bharti A.K."/>
            <person name="Murray J.D."/>
            <person name="Naoumkina M.A."/>
            <person name="Rosen B."/>
            <person name="Silverstein K.A."/>
            <person name="Tang H."/>
            <person name="Rombauts S."/>
            <person name="Zhao P.X."/>
            <person name="Zhou P."/>
            <person name="Barbe V."/>
            <person name="Bardou P."/>
            <person name="Bechner M."/>
            <person name="Bellec A."/>
            <person name="Berger A."/>
            <person name="Berges H."/>
            <person name="Bidwell S."/>
            <person name="Bisseling T."/>
            <person name="Choisne N."/>
            <person name="Couloux A."/>
            <person name="Denny R."/>
            <person name="Deshpande S."/>
            <person name="Dai X."/>
            <person name="Doyle J.J."/>
            <person name="Dudez A.M."/>
            <person name="Farmer A.D."/>
            <person name="Fouteau S."/>
            <person name="Franken C."/>
            <person name="Gibelin C."/>
            <person name="Gish J."/>
            <person name="Goldstein S."/>
            <person name="Gonzalez A.J."/>
            <person name="Green P.J."/>
            <person name="Hallab A."/>
            <person name="Hartog M."/>
            <person name="Hua A."/>
            <person name="Humphray S.J."/>
            <person name="Jeong D.H."/>
            <person name="Jing Y."/>
            <person name="Jocker A."/>
            <person name="Kenton S.M."/>
            <person name="Kim D.J."/>
            <person name="Klee K."/>
            <person name="Lai H."/>
            <person name="Lang C."/>
            <person name="Lin S."/>
            <person name="Macmil S.L."/>
            <person name="Magdelenat G."/>
            <person name="Matthews L."/>
            <person name="McCorrison J."/>
            <person name="Monaghan E.L."/>
            <person name="Mun J.H."/>
            <person name="Najar F.Z."/>
            <person name="Nicholson C."/>
            <person name="Noirot C."/>
            <person name="O'Bleness M."/>
            <person name="Paule C.R."/>
            <person name="Poulain J."/>
            <person name="Prion F."/>
            <person name="Qin B."/>
            <person name="Qu C."/>
            <person name="Retzel E.F."/>
            <person name="Riddle C."/>
            <person name="Sallet E."/>
            <person name="Samain S."/>
            <person name="Samson N."/>
            <person name="Sanders I."/>
            <person name="Saurat O."/>
            <person name="Scarpelli C."/>
            <person name="Schiex T."/>
            <person name="Segurens B."/>
            <person name="Severin A.J."/>
            <person name="Sherrier D.J."/>
            <person name="Shi R."/>
            <person name="Sims S."/>
            <person name="Singer S.R."/>
            <person name="Sinharoy S."/>
            <person name="Sterck L."/>
            <person name="Viollet A."/>
            <person name="Wang B.B."/>
            <person name="Wang K."/>
            <person name="Wang M."/>
            <person name="Wang X."/>
            <person name="Warfsmann J."/>
            <person name="Weissenbach J."/>
            <person name="White D.D."/>
            <person name="White J.D."/>
            <person name="Wiley G.B."/>
            <person name="Wincker P."/>
            <person name="Xing Y."/>
            <person name="Yang L."/>
            <person name="Yao Z."/>
            <person name="Ying F."/>
            <person name="Zhai J."/>
            <person name="Zhou L."/>
            <person name="Zuber A."/>
            <person name="Denarie J."/>
            <person name="Dixon R.A."/>
            <person name="May G.D."/>
            <person name="Schwartz D.C."/>
            <person name="Rogers J."/>
            <person name="Quetier F."/>
            <person name="Town C.D."/>
            <person name="Roe B.A."/>
        </authorList>
    </citation>
    <scope>NUCLEOTIDE SEQUENCE [LARGE SCALE GENOMIC DNA]</scope>
    <source>
        <strain evidence="2">A17</strain>
        <strain evidence="3">cv. Jemalong A17</strain>
    </source>
</reference>
<keyword evidence="4" id="KW-1185">Reference proteome</keyword>
<dbReference type="EnsemblPlants" id="KEH29681">
    <property type="protein sequence ID" value="KEH29681"/>
    <property type="gene ID" value="MTR_4g048280"/>
</dbReference>
<evidence type="ECO:0008006" key="5">
    <source>
        <dbReference type="Google" id="ProtNLM"/>
    </source>
</evidence>
<gene>
    <name evidence="2" type="ordered locus">MTR_4g048280</name>
</gene>
<dbReference type="Proteomes" id="UP000002051">
    <property type="component" value="Chromosome 4"/>
</dbReference>
<evidence type="ECO:0000313" key="4">
    <source>
        <dbReference type="Proteomes" id="UP000002051"/>
    </source>
</evidence>
<dbReference type="AlphaFoldDB" id="A0A072UJS5"/>
<reference evidence="3" key="3">
    <citation type="submission" date="2015-04" db="UniProtKB">
        <authorList>
            <consortium name="EnsemblPlants"/>
        </authorList>
    </citation>
    <scope>IDENTIFICATION</scope>
    <source>
        <strain evidence="3">cv. Jemalong A17</strain>
    </source>
</reference>